<name>A0ABT3WZ59_9BACL</name>
<dbReference type="Pfam" id="PF00753">
    <property type="entry name" value="Lactamase_B"/>
    <property type="match status" value="1"/>
</dbReference>
<evidence type="ECO:0000313" key="4">
    <source>
        <dbReference type="Proteomes" id="UP001208017"/>
    </source>
</evidence>
<organism evidence="3 4">
    <name type="scientific">Tumebacillus lacus</name>
    <dbReference type="NCBI Taxonomy" id="2995335"/>
    <lineage>
        <taxon>Bacteria</taxon>
        <taxon>Bacillati</taxon>
        <taxon>Bacillota</taxon>
        <taxon>Bacilli</taxon>
        <taxon>Bacillales</taxon>
        <taxon>Alicyclobacillaceae</taxon>
        <taxon>Tumebacillus</taxon>
    </lineage>
</organism>
<dbReference type="InterPro" id="IPR052159">
    <property type="entry name" value="Competence_DNA_uptake"/>
</dbReference>
<accession>A0ABT3WZ59</accession>
<comment type="caution">
    <text evidence="3">The sequence shown here is derived from an EMBL/GenBank/DDBJ whole genome shotgun (WGS) entry which is preliminary data.</text>
</comment>
<dbReference type="Gene3D" id="3.60.15.10">
    <property type="entry name" value="Ribonuclease Z/Hydroxyacylglutathione hydrolase-like"/>
    <property type="match status" value="1"/>
</dbReference>
<dbReference type="PANTHER" id="PTHR30619:SF1">
    <property type="entry name" value="RECOMBINATION PROTEIN 2"/>
    <property type="match status" value="1"/>
</dbReference>
<evidence type="ECO:0000313" key="3">
    <source>
        <dbReference type="EMBL" id="MCX7569942.1"/>
    </source>
</evidence>
<gene>
    <name evidence="3" type="ORF">OS242_08185</name>
</gene>
<evidence type="ECO:0000259" key="2">
    <source>
        <dbReference type="SMART" id="SM00849"/>
    </source>
</evidence>
<dbReference type="SUPFAM" id="SSF56281">
    <property type="entry name" value="Metallo-hydrolase/oxidoreductase"/>
    <property type="match status" value="1"/>
</dbReference>
<dbReference type="RefSeq" id="WP_267151190.1">
    <property type="nucleotide sequence ID" value="NZ_JAPMLT010000003.1"/>
</dbReference>
<feature type="signal peptide" evidence="1">
    <location>
        <begin position="1"/>
        <end position="24"/>
    </location>
</feature>
<keyword evidence="1" id="KW-0732">Signal</keyword>
<dbReference type="PANTHER" id="PTHR30619">
    <property type="entry name" value="DNA INTERNALIZATION/COMPETENCE PROTEIN COMEC/REC2"/>
    <property type="match status" value="1"/>
</dbReference>
<dbReference type="SMART" id="SM00849">
    <property type="entry name" value="Lactamase_B"/>
    <property type="match status" value="1"/>
</dbReference>
<keyword evidence="4" id="KW-1185">Reference proteome</keyword>
<proteinExistence type="predicted"/>
<feature type="chain" id="PRO_5045839868" evidence="1">
    <location>
        <begin position="25"/>
        <end position="325"/>
    </location>
</feature>
<dbReference type="Proteomes" id="UP001208017">
    <property type="component" value="Unassembled WGS sequence"/>
</dbReference>
<reference evidence="3 4" key="1">
    <citation type="submission" date="2022-11" db="EMBL/GenBank/DDBJ databases">
        <title>Study of microbial diversity in lake waters.</title>
        <authorList>
            <person name="Zhang J."/>
        </authorList>
    </citation>
    <scope>NUCLEOTIDE SEQUENCE [LARGE SCALE GENOMIC DNA]</scope>
    <source>
        <strain evidence="3 4">DT12</strain>
    </source>
</reference>
<dbReference type="EMBL" id="JAPMLT010000003">
    <property type="protein sequence ID" value="MCX7569942.1"/>
    <property type="molecule type" value="Genomic_DNA"/>
</dbReference>
<sequence>MFRAMIQKIGQVVLALSLVFGATAITGTGVHTAEAANPVRWQPGQLHIGSISVGQGDATLIVSPEGKSMLIDVNQSSASKIASYIQTVLGHKNLDYIVLTHYHADHMGDYVNLLKNYGVTVKSATYDRGGDRYAYNSTLYQTYYDYVTNTANNAKRVQMREGYYVNMGSVTVKCVSVGDPSTNQASGILTKDENDRSIALTVRYGNLDYFVAGDLSGQTTSQYTDIETAVAPKVGSIEVYRVNHHGASYSSNQYFVDTLKPKQSIISVGYNTYGHPVSTVVSRLQAYGRVYQTETASGAVKDGNVILLSTNGTNYTINGTSFVTK</sequence>
<feature type="domain" description="Metallo-beta-lactamase" evidence="2">
    <location>
        <begin position="55"/>
        <end position="244"/>
    </location>
</feature>
<evidence type="ECO:0000256" key="1">
    <source>
        <dbReference type="SAM" id="SignalP"/>
    </source>
</evidence>
<protein>
    <submittedName>
        <fullName evidence="3">MBL fold metallo-hydrolase</fullName>
    </submittedName>
</protein>
<dbReference type="InterPro" id="IPR001279">
    <property type="entry name" value="Metallo-B-lactamas"/>
</dbReference>
<dbReference type="InterPro" id="IPR036866">
    <property type="entry name" value="RibonucZ/Hydroxyglut_hydro"/>
</dbReference>